<dbReference type="Proteomes" id="UP000314294">
    <property type="component" value="Unassembled WGS sequence"/>
</dbReference>
<proteinExistence type="predicted"/>
<dbReference type="AlphaFoldDB" id="A0A4Z2GG74"/>
<accession>A0A4Z2GG74</accession>
<reference evidence="1 2" key="1">
    <citation type="submission" date="2019-03" db="EMBL/GenBank/DDBJ databases">
        <title>First draft genome of Liparis tanakae, snailfish: a comprehensive survey of snailfish specific genes.</title>
        <authorList>
            <person name="Kim W."/>
            <person name="Song I."/>
            <person name="Jeong J.-H."/>
            <person name="Kim D."/>
            <person name="Kim S."/>
            <person name="Ryu S."/>
            <person name="Song J.Y."/>
            <person name="Lee S.K."/>
        </authorList>
    </citation>
    <scope>NUCLEOTIDE SEQUENCE [LARGE SCALE GENOMIC DNA]</scope>
    <source>
        <tissue evidence="1">Muscle</tissue>
    </source>
</reference>
<keyword evidence="2" id="KW-1185">Reference proteome</keyword>
<name>A0A4Z2GG74_9TELE</name>
<dbReference type="EMBL" id="SRLO01000546">
    <property type="protein sequence ID" value="TNN52466.1"/>
    <property type="molecule type" value="Genomic_DNA"/>
</dbReference>
<gene>
    <name evidence="1" type="ORF">EYF80_037325</name>
</gene>
<comment type="caution">
    <text evidence="1">The sequence shown here is derived from an EMBL/GenBank/DDBJ whole genome shotgun (WGS) entry which is preliminary data.</text>
</comment>
<protein>
    <submittedName>
        <fullName evidence="1">Uncharacterized protein</fullName>
    </submittedName>
</protein>
<organism evidence="1 2">
    <name type="scientific">Liparis tanakae</name>
    <name type="common">Tanaka's snailfish</name>
    <dbReference type="NCBI Taxonomy" id="230148"/>
    <lineage>
        <taxon>Eukaryota</taxon>
        <taxon>Metazoa</taxon>
        <taxon>Chordata</taxon>
        <taxon>Craniata</taxon>
        <taxon>Vertebrata</taxon>
        <taxon>Euteleostomi</taxon>
        <taxon>Actinopterygii</taxon>
        <taxon>Neopterygii</taxon>
        <taxon>Teleostei</taxon>
        <taxon>Neoteleostei</taxon>
        <taxon>Acanthomorphata</taxon>
        <taxon>Eupercaria</taxon>
        <taxon>Perciformes</taxon>
        <taxon>Cottioidei</taxon>
        <taxon>Cottales</taxon>
        <taxon>Liparidae</taxon>
        <taxon>Liparis</taxon>
    </lineage>
</organism>
<evidence type="ECO:0000313" key="2">
    <source>
        <dbReference type="Proteomes" id="UP000314294"/>
    </source>
</evidence>
<evidence type="ECO:0000313" key="1">
    <source>
        <dbReference type="EMBL" id="TNN52466.1"/>
    </source>
</evidence>
<sequence>MDTIKQRLFWMFTTDRLGAFTPKVKLFFASPKTREFTHSTIHRVLTMSVGTLREGRGLSLCLVSVKTVIISFIDQNN</sequence>